<name>A0A0G1BJT0_UNCKA</name>
<evidence type="ECO:0000313" key="8">
    <source>
        <dbReference type="Proteomes" id="UP000033847"/>
    </source>
</evidence>
<dbReference type="EMBL" id="LCCU01000012">
    <property type="protein sequence ID" value="KKS37708.1"/>
    <property type="molecule type" value="Genomic_DNA"/>
</dbReference>
<evidence type="ECO:0000256" key="4">
    <source>
        <dbReference type="ARBA" id="ARBA00023163"/>
    </source>
</evidence>
<accession>A0A0G1BJT0</accession>
<feature type="domain" description="RNA polymerase sigma factor 70 region 4 type 2" evidence="6">
    <location>
        <begin position="124"/>
        <end position="171"/>
    </location>
</feature>
<sequence>MDDYKNKTDEEIVELISKGNKDLYAEIIRRYQTRLMRYAQYLVDDYAKASDAVQESFIKAYINLNGFNTKKKFSSWIYRIVHNEVINIIDKHKKSIVFDESIDFDSGINVEDSYMKEELAAHTHECLDSMDLKYREPLSLYYLEDKSYEEIGDILRLPIGTVATRINRAKAIMRKICQTKTR</sequence>
<dbReference type="AlphaFoldDB" id="A0A0G1BJT0"/>
<keyword evidence="4" id="KW-0804">Transcription</keyword>
<comment type="similarity">
    <text evidence="1">Belongs to the sigma-70 factor family. ECF subfamily.</text>
</comment>
<evidence type="ECO:0000313" key="7">
    <source>
        <dbReference type="EMBL" id="KKS37708.1"/>
    </source>
</evidence>
<evidence type="ECO:0000256" key="1">
    <source>
        <dbReference type="ARBA" id="ARBA00010641"/>
    </source>
</evidence>
<evidence type="ECO:0000259" key="6">
    <source>
        <dbReference type="Pfam" id="PF08281"/>
    </source>
</evidence>
<dbReference type="SUPFAM" id="SSF88946">
    <property type="entry name" value="Sigma2 domain of RNA polymerase sigma factors"/>
    <property type="match status" value="1"/>
</dbReference>
<dbReference type="InterPro" id="IPR013325">
    <property type="entry name" value="RNA_pol_sigma_r2"/>
</dbReference>
<dbReference type="Proteomes" id="UP000033847">
    <property type="component" value="Unassembled WGS sequence"/>
</dbReference>
<evidence type="ECO:0000256" key="2">
    <source>
        <dbReference type="ARBA" id="ARBA00023015"/>
    </source>
</evidence>
<dbReference type="InterPro" id="IPR036388">
    <property type="entry name" value="WH-like_DNA-bd_sf"/>
</dbReference>
<dbReference type="InterPro" id="IPR007627">
    <property type="entry name" value="RNA_pol_sigma70_r2"/>
</dbReference>
<keyword evidence="2" id="KW-0805">Transcription regulation</keyword>
<evidence type="ECO:0000256" key="3">
    <source>
        <dbReference type="ARBA" id="ARBA00023082"/>
    </source>
</evidence>
<dbReference type="InterPro" id="IPR039425">
    <property type="entry name" value="RNA_pol_sigma-70-like"/>
</dbReference>
<feature type="domain" description="RNA polymerase sigma-70 region 2" evidence="5">
    <location>
        <begin position="27"/>
        <end position="93"/>
    </location>
</feature>
<keyword evidence="3" id="KW-0731">Sigma factor</keyword>
<dbReference type="CDD" id="cd06171">
    <property type="entry name" value="Sigma70_r4"/>
    <property type="match status" value="1"/>
</dbReference>
<evidence type="ECO:0000259" key="5">
    <source>
        <dbReference type="Pfam" id="PF04542"/>
    </source>
</evidence>
<dbReference type="Pfam" id="PF08281">
    <property type="entry name" value="Sigma70_r4_2"/>
    <property type="match status" value="1"/>
</dbReference>
<protein>
    <submittedName>
        <fullName evidence="7">RNA polymerase, sigma-24 subunit, ECF subfamily</fullName>
    </submittedName>
</protein>
<dbReference type="SUPFAM" id="SSF88659">
    <property type="entry name" value="Sigma3 and sigma4 domains of RNA polymerase sigma factors"/>
    <property type="match status" value="1"/>
</dbReference>
<dbReference type="GO" id="GO:0006352">
    <property type="term" value="P:DNA-templated transcription initiation"/>
    <property type="evidence" value="ECO:0007669"/>
    <property type="project" value="InterPro"/>
</dbReference>
<dbReference type="GO" id="GO:0016987">
    <property type="term" value="F:sigma factor activity"/>
    <property type="evidence" value="ECO:0007669"/>
    <property type="project" value="UniProtKB-KW"/>
</dbReference>
<dbReference type="Gene3D" id="1.10.1740.10">
    <property type="match status" value="1"/>
</dbReference>
<comment type="caution">
    <text evidence="7">The sequence shown here is derived from an EMBL/GenBank/DDBJ whole genome shotgun (WGS) entry which is preliminary data.</text>
</comment>
<gene>
    <name evidence="7" type="ORF">UV00_C0012G0007</name>
</gene>
<dbReference type="InterPro" id="IPR014284">
    <property type="entry name" value="RNA_pol_sigma-70_dom"/>
</dbReference>
<dbReference type="NCBIfam" id="TIGR02937">
    <property type="entry name" value="sigma70-ECF"/>
    <property type="match status" value="1"/>
</dbReference>
<proteinExistence type="inferred from homology"/>
<dbReference type="PANTHER" id="PTHR43133:SF51">
    <property type="entry name" value="RNA POLYMERASE SIGMA FACTOR"/>
    <property type="match status" value="1"/>
</dbReference>
<dbReference type="Gene3D" id="1.10.10.10">
    <property type="entry name" value="Winged helix-like DNA-binding domain superfamily/Winged helix DNA-binding domain"/>
    <property type="match status" value="1"/>
</dbReference>
<dbReference type="InterPro" id="IPR013324">
    <property type="entry name" value="RNA_pol_sigma_r3/r4-like"/>
</dbReference>
<dbReference type="Pfam" id="PF04542">
    <property type="entry name" value="Sigma70_r2"/>
    <property type="match status" value="1"/>
</dbReference>
<dbReference type="PANTHER" id="PTHR43133">
    <property type="entry name" value="RNA POLYMERASE ECF-TYPE SIGMA FACTO"/>
    <property type="match status" value="1"/>
</dbReference>
<dbReference type="InterPro" id="IPR013249">
    <property type="entry name" value="RNA_pol_sigma70_r4_t2"/>
</dbReference>
<organism evidence="7 8">
    <name type="scientific">candidate division WWE3 bacterium GW2011_GWF1_42_14</name>
    <dbReference type="NCBI Taxonomy" id="1619138"/>
    <lineage>
        <taxon>Bacteria</taxon>
        <taxon>Katanobacteria</taxon>
    </lineage>
</organism>
<dbReference type="GO" id="GO:0003677">
    <property type="term" value="F:DNA binding"/>
    <property type="evidence" value="ECO:0007669"/>
    <property type="project" value="InterPro"/>
</dbReference>
<reference evidence="7 8" key="1">
    <citation type="journal article" date="2015" name="Nature">
        <title>rRNA introns, odd ribosomes, and small enigmatic genomes across a large radiation of phyla.</title>
        <authorList>
            <person name="Brown C.T."/>
            <person name="Hug L.A."/>
            <person name="Thomas B.C."/>
            <person name="Sharon I."/>
            <person name="Castelle C.J."/>
            <person name="Singh A."/>
            <person name="Wilkins M.J."/>
            <person name="Williams K.H."/>
            <person name="Banfield J.F."/>
        </authorList>
    </citation>
    <scope>NUCLEOTIDE SEQUENCE [LARGE SCALE GENOMIC DNA]</scope>
</reference>